<dbReference type="EMBL" id="UYRW01017747">
    <property type="protein sequence ID" value="VDN04560.1"/>
    <property type="molecule type" value="Genomic_DNA"/>
</dbReference>
<sequence length="35" mass="4263">MVKKGRIKMATMGIQHRRRARRLRKQPRKRENFGA</sequence>
<evidence type="ECO:0000313" key="2">
    <source>
        <dbReference type="EMBL" id="VDN04560.1"/>
    </source>
</evidence>
<organism evidence="4">
    <name type="scientific">Onchocerca ochengi</name>
    <name type="common">Filarial nematode worm</name>
    <dbReference type="NCBI Taxonomy" id="42157"/>
    <lineage>
        <taxon>Eukaryota</taxon>
        <taxon>Metazoa</taxon>
        <taxon>Ecdysozoa</taxon>
        <taxon>Nematoda</taxon>
        <taxon>Chromadorea</taxon>
        <taxon>Rhabditida</taxon>
        <taxon>Spirurina</taxon>
        <taxon>Spiruromorpha</taxon>
        <taxon>Filarioidea</taxon>
        <taxon>Onchocercidae</taxon>
        <taxon>Onchocerca</taxon>
    </lineage>
</organism>
<evidence type="ECO:0000256" key="1">
    <source>
        <dbReference type="SAM" id="MobiDB-lite"/>
    </source>
</evidence>
<reference evidence="4" key="1">
    <citation type="submission" date="2016-06" db="UniProtKB">
        <authorList>
            <consortium name="WormBaseParasite"/>
        </authorList>
    </citation>
    <scope>IDENTIFICATION</scope>
</reference>
<dbReference type="Proteomes" id="UP000271087">
    <property type="component" value="Unassembled WGS sequence"/>
</dbReference>
<proteinExistence type="predicted"/>
<evidence type="ECO:0000313" key="3">
    <source>
        <dbReference type="Proteomes" id="UP000271087"/>
    </source>
</evidence>
<reference evidence="2 3" key="2">
    <citation type="submission" date="2018-08" db="EMBL/GenBank/DDBJ databases">
        <authorList>
            <person name="Laetsch R D."/>
            <person name="Stevens L."/>
            <person name="Kumar S."/>
            <person name="Blaxter L. M."/>
        </authorList>
    </citation>
    <scope>NUCLEOTIDE SEQUENCE [LARGE SCALE GENOMIC DNA]</scope>
</reference>
<accession>A0A182EZT8</accession>
<gene>
    <name evidence="2" type="ORF">NOO_LOCUS13700</name>
</gene>
<feature type="region of interest" description="Disordered" evidence="1">
    <location>
        <begin position="1"/>
        <end position="35"/>
    </location>
</feature>
<feature type="compositionally biased region" description="Basic residues" evidence="1">
    <location>
        <begin position="15"/>
        <end position="28"/>
    </location>
</feature>
<name>A0A182EZT8_ONCOC</name>
<keyword evidence="3" id="KW-1185">Reference proteome</keyword>
<dbReference type="WBParaSite" id="nOo.2.0.1.t13700-RA">
    <property type="protein sequence ID" value="nOo.2.0.1.t13700-RA"/>
    <property type="gene ID" value="nOo.2.0.1.g13700"/>
</dbReference>
<protein>
    <submittedName>
        <fullName evidence="4">50S ribosomal protein L18</fullName>
    </submittedName>
</protein>
<evidence type="ECO:0000313" key="4">
    <source>
        <dbReference type="WBParaSite" id="nOo.2.0.1.t13700-RA"/>
    </source>
</evidence>
<dbReference type="AlphaFoldDB" id="A0A182EZT8"/>